<dbReference type="SUPFAM" id="SSF53067">
    <property type="entry name" value="Actin-like ATPase domain"/>
    <property type="match status" value="1"/>
</dbReference>
<gene>
    <name evidence="9" type="ORF">CYJ57_02205</name>
</gene>
<evidence type="ECO:0000256" key="2">
    <source>
        <dbReference type="ARBA" id="ARBA00012323"/>
    </source>
</evidence>
<dbReference type="AlphaFoldDB" id="A0A2I1K3U7"/>
<dbReference type="GO" id="GO:0006096">
    <property type="term" value="P:glycolytic process"/>
    <property type="evidence" value="ECO:0007669"/>
    <property type="project" value="InterPro"/>
</dbReference>
<keyword evidence="4" id="KW-0808">Transferase</keyword>
<evidence type="ECO:0000256" key="6">
    <source>
        <dbReference type="ARBA" id="ARBA00022777"/>
    </source>
</evidence>
<dbReference type="Proteomes" id="UP000234384">
    <property type="component" value="Unassembled WGS sequence"/>
</dbReference>
<evidence type="ECO:0000256" key="7">
    <source>
        <dbReference type="ARBA" id="ARBA00022840"/>
    </source>
</evidence>
<evidence type="ECO:0000313" key="9">
    <source>
        <dbReference type="EMBL" id="PKY90267.1"/>
    </source>
</evidence>
<comment type="similarity">
    <text evidence="1">Belongs to the ROK (NagC/XylR) family.</text>
</comment>
<dbReference type="InterPro" id="IPR043129">
    <property type="entry name" value="ATPase_NBD"/>
</dbReference>
<dbReference type="InterPro" id="IPR004654">
    <property type="entry name" value="ROK_glcA"/>
</dbReference>
<dbReference type="GO" id="GO:0005737">
    <property type="term" value="C:cytoplasm"/>
    <property type="evidence" value="ECO:0007669"/>
    <property type="project" value="InterPro"/>
</dbReference>
<dbReference type="OrthoDB" id="9810372at2"/>
<reference evidence="9 10" key="1">
    <citation type="submission" date="2017-12" db="EMBL/GenBank/DDBJ databases">
        <title>Phylogenetic diversity of female urinary microbiome.</title>
        <authorList>
            <person name="Thomas-White K."/>
            <person name="Wolfe A.J."/>
        </authorList>
    </citation>
    <scope>NUCLEOTIDE SEQUENCE [LARGE SCALE GENOMIC DNA]</scope>
    <source>
        <strain evidence="9 10">UMB0898</strain>
    </source>
</reference>
<proteinExistence type="inferred from homology"/>
<dbReference type="PANTHER" id="PTHR18964:SF149">
    <property type="entry name" value="BIFUNCTIONAL UDP-N-ACETYLGLUCOSAMINE 2-EPIMERASE_N-ACETYLMANNOSAMINE KINASE"/>
    <property type="match status" value="1"/>
</dbReference>
<comment type="caution">
    <text evidence="9">The sequence shown here is derived from an EMBL/GenBank/DDBJ whole genome shotgun (WGS) entry which is preliminary data.</text>
</comment>
<dbReference type="PROSITE" id="PS01125">
    <property type="entry name" value="ROK"/>
    <property type="match status" value="1"/>
</dbReference>
<keyword evidence="5" id="KW-0547">Nucleotide-binding</keyword>
<sequence length="323" mass="34424">MSQFVIGIDLGGTTSKMAVLTPEGEILSKWSIPTDIEQQGQNIVPNIIQSIKEKIYELDLSAEELIGIGMGSPGAVNHKAQTVIGAYNLNWETEQNVGEQFKNAFDAPFCIDNDANIAALGEQWMGAGKGHQNVVMVTLGTGVGGGIVVQGDLLHGTYGSAGEIGHIIVDPDTDIQCTCGNHGCLEALASATGIVNLAKKYMEETDIESQLKEAVEVGLPLDARLIFDCAQSGDTLSQQIVDQFCRYLGLACGHLSCILNPSRIILGGGVAQSGEMMRAKVESYMLQYTFPAIRNHAKLVLATLGNDAGIYGAARLVHNYINN</sequence>
<keyword evidence="6 9" id="KW-0418">Kinase</keyword>
<dbReference type="PANTHER" id="PTHR18964">
    <property type="entry name" value="ROK (REPRESSOR, ORF, KINASE) FAMILY"/>
    <property type="match status" value="1"/>
</dbReference>
<dbReference type="GO" id="GO:0004340">
    <property type="term" value="F:glucokinase activity"/>
    <property type="evidence" value="ECO:0007669"/>
    <property type="project" value="UniProtKB-EC"/>
</dbReference>
<evidence type="ECO:0000256" key="4">
    <source>
        <dbReference type="ARBA" id="ARBA00022679"/>
    </source>
</evidence>
<dbReference type="NCBIfam" id="TIGR00744">
    <property type="entry name" value="ROK_glcA_fam"/>
    <property type="match status" value="1"/>
</dbReference>
<dbReference type="Gene3D" id="3.30.420.40">
    <property type="match status" value="2"/>
</dbReference>
<accession>A0A2I1K3U7</accession>
<dbReference type="InterPro" id="IPR049874">
    <property type="entry name" value="ROK_cs"/>
</dbReference>
<dbReference type="EMBL" id="PKHE01000004">
    <property type="protein sequence ID" value="PKY90267.1"/>
    <property type="molecule type" value="Genomic_DNA"/>
</dbReference>
<dbReference type="Pfam" id="PF00480">
    <property type="entry name" value="ROK"/>
    <property type="match status" value="1"/>
</dbReference>
<dbReference type="GO" id="GO:0005524">
    <property type="term" value="F:ATP binding"/>
    <property type="evidence" value="ECO:0007669"/>
    <property type="project" value="UniProtKB-KW"/>
</dbReference>
<protein>
    <recommendedName>
        <fullName evidence="3">Glucokinase</fullName>
        <ecNumber evidence="2">2.7.1.2</ecNumber>
    </recommendedName>
    <alternativeName>
        <fullName evidence="8">Glucose kinase</fullName>
    </alternativeName>
</protein>
<evidence type="ECO:0000256" key="8">
    <source>
        <dbReference type="ARBA" id="ARBA00032386"/>
    </source>
</evidence>
<dbReference type="InterPro" id="IPR000600">
    <property type="entry name" value="ROK"/>
</dbReference>
<dbReference type="RefSeq" id="WP_101953904.1">
    <property type="nucleotide sequence ID" value="NZ_PKHE01000004.1"/>
</dbReference>
<keyword evidence="7" id="KW-0067">ATP-binding</keyword>
<evidence type="ECO:0000256" key="5">
    <source>
        <dbReference type="ARBA" id="ARBA00022741"/>
    </source>
</evidence>
<evidence type="ECO:0000256" key="3">
    <source>
        <dbReference type="ARBA" id="ARBA00014701"/>
    </source>
</evidence>
<name>A0A2I1K3U7_9LACT</name>
<dbReference type="EC" id="2.7.1.2" evidence="2"/>
<evidence type="ECO:0000313" key="10">
    <source>
        <dbReference type="Proteomes" id="UP000234384"/>
    </source>
</evidence>
<organism evidence="9 10">
    <name type="scientific">Falseniella ignava</name>
    <dbReference type="NCBI Taxonomy" id="137730"/>
    <lineage>
        <taxon>Bacteria</taxon>
        <taxon>Bacillati</taxon>
        <taxon>Bacillota</taxon>
        <taxon>Bacilli</taxon>
        <taxon>Lactobacillales</taxon>
        <taxon>Aerococcaceae</taxon>
        <taxon>Falseniella</taxon>
    </lineage>
</organism>
<evidence type="ECO:0000256" key="1">
    <source>
        <dbReference type="ARBA" id="ARBA00006479"/>
    </source>
</evidence>